<evidence type="ECO:0000313" key="2">
    <source>
        <dbReference type="EMBL" id="USY21836.1"/>
    </source>
</evidence>
<dbReference type="RefSeq" id="WP_254420675.1">
    <property type="nucleotide sequence ID" value="NZ_BAAAJB010000058.1"/>
</dbReference>
<evidence type="ECO:0000313" key="3">
    <source>
        <dbReference type="Proteomes" id="UP001055940"/>
    </source>
</evidence>
<evidence type="ECO:0000259" key="1">
    <source>
        <dbReference type="Pfam" id="PF24731"/>
    </source>
</evidence>
<dbReference type="Proteomes" id="UP001055940">
    <property type="component" value="Chromosome"/>
</dbReference>
<gene>
    <name evidence="2" type="ORF">NE857_09610</name>
</gene>
<reference evidence="2" key="1">
    <citation type="submission" date="2022-06" db="EMBL/GenBank/DDBJ databases">
        <authorList>
            <person name="Ping M."/>
        </authorList>
    </citation>
    <scope>NUCLEOTIDE SEQUENCE</scope>
    <source>
        <strain evidence="2">JCM11759T</strain>
    </source>
</reference>
<name>A0ABY5DFF6_9ACTN</name>
<sequence>MVIEWVLDEFDRDSERYLGHYVLPGLSHAEVSSWVGANDVEGGGVFDVPDSALAEISERFGLKTSPEKCEYLIGEGTITST</sequence>
<accession>A0ABY5DFF6</accession>
<dbReference type="EMBL" id="CP099837">
    <property type="protein sequence ID" value="USY21836.1"/>
    <property type="molecule type" value="Genomic_DNA"/>
</dbReference>
<dbReference type="Pfam" id="PF24731">
    <property type="entry name" value="DUF7683"/>
    <property type="match status" value="1"/>
</dbReference>
<protein>
    <recommendedName>
        <fullName evidence="1">DUF7683 domain-containing protein</fullName>
    </recommendedName>
</protein>
<keyword evidence="3" id="KW-1185">Reference proteome</keyword>
<feature type="domain" description="DUF7683" evidence="1">
    <location>
        <begin position="4"/>
        <end position="73"/>
    </location>
</feature>
<proteinExistence type="predicted"/>
<organism evidence="2 3">
    <name type="scientific">Nocardiopsis exhalans</name>
    <dbReference type="NCBI Taxonomy" id="163604"/>
    <lineage>
        <taxon>Bacteria</taxon>
        <taxon>Bacillati</taxon>
        <taxon>Actinomycetota</taxon>
        <taxon>Actinomycetes</taxon>
        <taxon>Streptosporangiales</taxon>
        <taxon>Nocardiopsidaceae</taxon>
        <taxon>Nocardiopsis</taxon>
    </lineage>
</organism>
<dbReference type="InterPro" id="IPR056100">
    <property type="entry name" value="DUF7683"/>
</dbReference>